<feature type="transmembrane region" description="Helical" evidence="1">
    <location>
        <begin position="25"/>
        <end position="44"/>
    </location>
</feature>
<proteinExistence type="predicted"/>
<name>A0A4Q9MC98_9APHY</name>
<sequence>MTQPFQCMALAGTGSRRFACCLESALGMVTLTWMGVLMKLQVYVSRRFRTFGNRQDNPGCRTILR</sequence>
<evidence type="ECO:0000313" key="2">
    <source>
        <dbReference type="EMBL" id="TBU23426.1"/>
    </source>
</evidence>
<dbReference type="EMBL" id="ML143505">
    <property type="protein sequence ID" value="TBU23426.1"/>
    <property type="molecule type" value="Genomic_DNA"/>
</dbReference>
<dbReference type="AlphaFoldDB" id="A0A4Q9MC98"/>
<evidence type="ECO:0000256" key="1">
    <source>
        <dbReference type="SAM" id="Phobius"/>
    </source>
</evidence>
<dbReference type="Proteomes" id="UP000292957">
    <property type="component" value="Unassembled WGS sequence"/>
</dbReference>
<organism evidence="2">
    <name type="scientific">Dichomitus squalens</name>
    <dbReference type="NCBI Taxonomy" id="114155"/>
    <lineage>
        <taxon>Eukaryota</taxon>
        <taxon>Fungi</taxon>
        <taxon>Dikarya</taxon>
        <taxon>Basidiomycota</taxon>
        <taxon>Agaricomycotina</taxon>
        <taxon>Agaricomycetes</taxon>
        <taxon>Polyporales</taxon>
        <taxon>Polyporaceae</taxon>
        <taxon>Dichomitus</taxon>
    </lineage>
</organism>
<keyword evidence="1" id="KW-1133">Transmembrane helix</keyword>
<keyword evidence="1" id="KW-0472">Membrane</keyword>
<protein>
    <submittedName>
        <fullName evidence="2">Uncharacterized protein</fullName>
    </submittedName>
</protein>
<accession>A0A4Q9MC98</accession>
<gene>
    <name evidence="2" type="ORF">BD311DRAFT_768457</name>
</gene>
<reference evidence="2" key="1">
    <citation type="submission" date="2019-01" db="EMBL/GenBank/DDBJ databases">
        <title>Draft genome sequences of three monokaryotic isolates of the white-rot basidiomycete fungus Dichomitus squalens.</title>
        <authorList>
            <consortium name="DOE Joint Genome Institute"/>
            <person name="Lopez S.C."/>
            <person name="Andreopoulos B."/>
            <person name="Pangilinan J."/>
            <person name="Lipzen A."/>
            <person name="Riley R."/>
            <person name="Ahrendt S."/>
            <person name="Ng V."/>
            <person name="Barry K."/>
            <person name="Daum C."/>
            <person name="Grigoriev I.V."/>
            <person name="Hilden K.S."/>
            <person name="Makela M.R."/>
            <person name="de Vries R.P."/>
        </authorList>
    </citation>
    <scope>NUCLEOTIDE SEQUENCE [LARGE SCALE GENOMIC DNA]</scope>
    <source>
        <strain evidence="2">OM18370.1</strain>
    </source>
</reference>
<keyword evidence="1" id="KW-0812">Transmembrane</keyword>